<feature type="transmembrane region" description="Helical" evidence="1">
    <location>
        <begin position="6"/>
        <end position="23"/>
    </location>
</feature>
<keyword evidence="1" id="KW-0812">Transmembrane</keyword>
<keyword evidence="1" id="KW-1133">Transmembrane helix</keyword>
<dbReference type="Proteomes" id="UP000318704">
    <property type="component" value="Chromosome"/>
</dbReference>
<evidence type="ECO:0000256" key="1">
    <source>
        <dbReference type="SAM" id="Phobius"/>
    </source>
</evidence>
<protein>
    <submittedName>
        <fullName evidence="2">Uncharacterized protein</fullName>
    </submittedName>
</protein>
<evidence type="ECO:0000313" key="3">
    <source>
        <dbReference type="Proteomes" id="UP000318704"/>
    </source>
</evidence>
<proteinExistence type="predicted"/>
<accession>A0A517VWF7</accession>
<evidence type="ECO:0000313" key="2">
    <source>
        <dbReference type="EMBL" id="QDT97332.1"/>
    </source>
</evidence>
<organism evidence="2 3">
    <name type="scientific">Gimesia aquarii</name>
    <dbReference type="NCBI Taxonomy" id="2527964"/>
    <lineage>
        <taxon>Bacteria</taxon>
        <taxon>Pseudomonadati</taxon>
        <taxon>Planctomycetota</taxon>
        <taxon>Planctomycetia</taxon>
        <taxon>Planctomycetales</taxon>
        <taxon>Planctomycetaceae</taxon>
        <taxon>Gimesia</taxon>
    </lineage>
</organism>
<dbReference type="AlphaFoldDB" id="A0A517VWF7"/>
<dbReference type="KEGG" id="gaw:V144x_28050"/>
<gene>
    <name evidence="2" type="ORF">V144x_28050</name>
</gene>
<keyword evidence="1" id="KW-0472">Membrane</keyword>
<dbReference type="EMBL" id="CP037920">
    <property type="protein sequence ID" value="QDT97332.1"/>
    <property type="molecule type" value="Genomic_DNA"/>
</dbReference>
<name>A0A517VWF7_9PLAN</name>
<reference evidence="2 3" key="1">
    <citation type="submission" date="2019-03" db="EMBL/GenBank/DDBJ databases">
        <title>Deep-cultivation of Planctomycetes and their phenomic and genomic characterization uncovers novel biology.</title>
        <authorList>
            <person name="Wiegand S."/>
            <person name="Jogler M."/>
            <person name="Boedeker C."/>
            <person name="Pinto D."/>
            <person name="Vollmers J."/>
            <person name="Rivas-Marin E."/>
            <person name="Kohn T."/>
            <person name="Peeters S.H."/>
            <person name="Heuer A."/>
            <person name="Rast P."/>
            <person name="Oberbeckmann S."/>
            <person name="Bunk B."/>
            <person name="Jeske O."/>
            <person name="Meyerdierks A."/>
            <person name="Storesund J.E."/>
            <person name="Kallscheuer N."/>
            <person name="Luecker S."/>
            <person name="Lage O.M."/>
            <person name="Pohl T."/>
            <person name="Merkel B.J."/>
            <person name="Hornburger P."/>
            <person name="Mueller R.-W."/>
            <person name="Bruemmer F."/>
            <person name="Labrenz M."/>
            <person name="Spormann A.M."/>
            <person name="Op den Camp H."/>
            <person name="Overmann J."/>
            <person name="Amann R."/>
            <person name="Jetten M.S.M."/>
            <person name="Mascher T."/>
            <person name="Medema M.H."/>
            <person name="Devos D.P."/>
            <person name="Kaster A.-K."/>
            <person name="Ovreas L."/>
            <person name="Rohde M."/>
            <person name="Galperin M.Y."/>
            <person name="Jogler C."/>
        </authorList>
    </citation>
    <scope>NUCLEOTIDE SEQUENCE [LARGE SCALE GENOMIC DNA]</scope>
    <source>
        <strain evidence="2 3">V144</strain>
    </source>
</reference>
<sequence length="103" mass="12376">MVLHKTFWFSVRIFLIGNLVFIIHNKHIKCIRQAKLQLIFKYAKKLLLRFIHIRHRINNKTSCADERYHEPLCRVLLKISVHSVPGFLSHCVDWEETTDRVPR</sequence>